<comment type="caution">
    <text evidence="2">The sequence shown here is derived from an EMBL/GenBank/DDBJ whole genome shotgun (WGS) entry which is preliminary data.</text>
</comment>
<keyword evidence="1" id="KW-1133">Transmembrane helix</keyword>
<dbReference type="AlphaFoldDB" id="A0A0E9LU69"/>
<feature type="transmembrane region" description="Helical" evidence="1">
    <location>
        <begin position="156"/>
        <end position="175"/>
    </location>
</feature>
<keyword evidence="1" id="KW-0472">Membrane</keyword>
<evidence type="ECO:0008006" key="4">
    <source>
        <dbReference type="Google" id="ProtNLM"/>
    </source>
</evidence>
<dbReference type="STRING" id="1236989.JCM15548_1465"/>
<reference evidence="2 3" key="1">
    <citation type="journal article" date="2015" name="Microbes Environ.">
        <title>Distribution and evolution of nitrogen fixation genes in the phylum bacteroidetes.</title>
        <authorList>
            <person name="Inoue J."/>
            <person name="Oshima K."/>
            <person name="Suda W."/>
            <person name="Sakamoto M."/>
            <person name="Iino T."/>
            <person name="Noda S."/>
            <person name="Hongoh Y."/>
            <person name="Hattori M."/>
            <person name="Ohkuma M."/>
        </authorList>
    </citation>
    <scope>NUCLEOTIDE SEQUENCE [LARGE SCALE GENOMIC DNA]</scope>
    <source>
        <strain evidence="2">JCM 15548</strain>
    </source>
</reference>
<dbReference type="RefSeq" id="WP_062122197.1">
    <property type="nucleotide sequence ID" value="NZ_BAZW01000002.1"/>
</dbReference>
<proteinExistence type="predicted"/>
<dbReference type="Proteomes" id="UP000032900">
    <property type="component" value="Unassembled WGS sequence"/>
</dbReference>
<feature type="transmembrane region" description="Helical" evidence="1">
    <location>
        <begin position="134"/>
        <end position="150"/>
    </location>
</feature>
<feature type="transmembrane region" description="Helical" evidence="1">
    <location>
        <begin position="80"/>
        <end position="97"/>
    </location>
</feature>
<feature type="transmembrane region" description="Helical" evidence="1">
    <location>
        <begin position="103"/>
        <end position="127"/>
    </location>
</feature>
<sequence>MKLFSKIVSILFHPMLMPTLGVFVIFQAGTHVSFMPFEAKRIIYITVFLTTCLLPLSLLPLLYQFGVIKSFQMESARERVLPVFFTGFFYYMGYLLLKKLGVSGVIGSFMLASLVAVLSAVVVTLFWKISLHTIGIGGVAGAVMALAFRFGIDLTLLIFLLFLASGITASARLYLGAHQPAQVYAGFLWGFLIVFASVLI</sequence>
<evidence type="ECO:0000313" key="2">
    <source>
        <dbReference type="EMBL" id="GAO28380.1"/>
    </source>
</evidence>
<dbReference type="OrthoDB" id="9786064at2"/>
<feature type="transmembrane region" description="Helical" evidence="1">
    <location>
        <begin position="182"/>
        <end position="199"/>
    </location>
</feature>
<keyword evidence="3" id="KW-1185">Reference proteome</keyword>
<keyword evidence="1" id="KW-0812">Transmembrane</keyword>
<organism evidence="2 3">
    <name type="scientific">Geofilum rubicundum JCM 15548</name>
    <dbReference type="NCBI Taxonomy" id="1236989"/>
    <lineage>
        <taxon>Bacteria</taxon>
        <taxon>Pseudomonadati</taxon>
        <taxon>Bacteroidota</taxon>
        <taxon>Bacteroidia</taxon>
        <taxon>Marinilabiliales</taxon>
        <taxon>Marinilabiliaceae</taxon>
        <taxon>Geofilum</taxon>
    </lineage>
</organism>
<evidence type="ECO:0000313" key="3">
    <source>
        <dbReference type="Proteomes" id="UP000032900"/>
    </source>
</evidence>
<dbReference type="EMBL" id="BAZW01000002">
    <property type="protein sequence ID" value="GAO28380.1"/>
    <property type="molecule type" value="Genomic_DNA"/>
</dbReference>
<accession>A0A0E9LU69</accession>
<name>A0A0E9LU69_9BACT</name>
<evidence type="ECO:0000256" key="1">
    <source>
        <dbReference type="SAM" id="Phobius"/>
    </source>
</evidence>
<protein>
    <recommendedName>
        <fullName evidence="4">PAP2 family protein</fullName>
    </recommendedName>
</protein>
<gene>
    <name evidence="2" type="ORF">JCM15548_1465</name>
</gene>
<feature type="transmembrane region" description="Helical" evidence="1">
    <location>
        <begin position="7"/>
        <end position="30"/>
    </location>
</feature>
<feature type="transmembrane region" description="Helical" evidence="1">
    <location>
        <begin position="42"/>
        <end position="68"/>
    </location>
</feature>